<gene>
    <name evidence="2" type="ORF">JOE58_000056</name>
</gene>
<dbReference type="EMBL" id="JAFBCG010000001">
    <property type="protein sequence ID" value="MBM7800805.1"/>
    <property type="molecule type" value="Genomic_DNA"/>
</dbReference>
<reference evidence="2 3" key="1">
    <citation type="submission" date="2021-01" db="EMBL/GenBank/DDBJ databases">
        <title>Sequencing the genomes of 1000 actinobacteria strains.</title>
        <authorList>
            <person name="Klenk H.-P."/>
        </authorList>
    </citation>
    <scope>NUCLEOTIDE SEQUENCE [LARGE SCALE GENOMIC DNA]</scope>
    <source>
        <strain evidence="2 3">DSM 20542</strain>
    </source>
</reference>
<dbReference type="Proteomes" id="UP000746584">
    <property type="component" value="Unassembled WGS sequence"/>
</dbReference>
<feature type="region of interest" description="Disordered" evidence="1">
    <location>
        <begin position="271"/>
        <end position="306"/>
    </location>
</feature>
<evidence type="ECO:0000256" key="1">
    <source>
        <dbReference type="SAM" id="MobiDB-lite"/>
    </source>
</evidence>
<evidence type="ECO:0000313" key="2">
    <source>
        <dbReference type="EMBL" id="MBM7800805.1"/>
    </source>
</evidence>
<feature type="compositionally biased region" description="Low complexity" evidence="1">
    <location>
        <begin position="292"/>
        <end position="306"/>
    </location>
</feature>
<evidence type="ECO:0000313" key="3">
    <source>
        <dbReference type="Proteomes" id="UP000746584"/>
    </source>
</evidence>
<name>A0ABS2RP73_9MICO</name>
<sequence>MGIRIDPTLEFVWRDPATVQLGVDPPRAVVPVPTTAEERFLCALRHETGRDALTALAHASGCRPELAAAVLAAASPAVVDVLPPTRPRVQVHGAGPLADTVAAQFEGEGVEVLRTLPPADGTGVEHGAGAAPPADDAQFAVVVAEHVVDPALRAAWSRRDVPHVAVVVGDGSVRVGPVVTPDAGPCLQCVEYDRADDDPAWPVLAAQVWGRSAAPLGPWRTAAVAATTVAIVLARVPSAAVARQRPDDDQDQLVLDRSDLSVTRRTLLPHPRCACRGLPGTDSESASPRGPTPVATTSPSPTDGPA</sequence>
<dbReference type="Gene3D" id="3.40.50.720">
    <property type="entry name" value="NAD(P)-binding Rossmann-like Domain"/>
    <property type="match status" value="1"/>
</dbReference>
<proteinExistence type="predicted"/>
<dbReference type="InterPro" id="IPR022291">
    <property type="entry name" value="Bacteriocin_synth_cyclodeHase"/>
</dbReference>
<comment type="caution">
    <text evidence="2">The sequence shown here is derived from an EMBL/GenBank/DDBJ whole genome shotgun (WGS) entry which is preliminary data.</text>
</comment>
<keyword evidence="3" id="KW-1185">Reference proteome</keyword>
<accession>A0ABS2RP73</accession>
<protein>
    <submittedName>
        <fullName evidence="2">Bacteriocin biosynthesis cyclodehydratase domain-containing protein</fullName>
    </submittedName>
</protein>
<dbReference type="NCBIfam" id="TIGR03882">
    <property type="entry name" value="cyclo_dehyd_2"/>
    <property type="match status" value="1"/>
</dbReference>
<organism evidence="2 3">
    <name type="scientific">Curtobacterium luteum</name>
    <dbReference type="NCBI Taxonomy" id="33881"/>
    <lineage>
        <taxon>Bacteria</taxon>
        <taxon>Bacillati</taxon>
        <taxon>Actinomycetota</taxon>
        <taxon>Actinomycetes</taxon>
        <taxon>Micrococcales</taxon>
        <taxon>Microbacteriaceae</taxon>
        <taxon>Curtobacterium</taxon>
    </lineage>
</organism>